<dbReference type="OrthoDB" id="7390113at2"/>
<dbReference type="GO" id="GO:0006270">
    <property type="term" value="P:DNA replication initiation"/>
    <property type="evidence" value="ECO:0007669"/>
    <property type="project" value="TreeGrafter"/>
</dbReference>
<dbReference type="PANTHER" id="PTHR30050">
    <property type="entry name" value="CHROMOSOMAL REPLICATION INITIATOR PROTEIN DNAA"/>
    <property type="match status" value="1"/>
</dbReference>
<evidence type="ECO:0000313" key="1">
    <source>
        <dbReference type="EMBL" id="SFR14835.1"/>
    </source>
</evidence>
<dbReference type="AlphaFoldDB" id="A0A1I6EAU5"/>
<dbReference type="Gene3D" id="1.10.8.60">
    <property type="match status" value="1"/>
</dbReference>
<proteinExistence type="predicted"/>
<dbReference type="PANTHER" id="PTHR30050:SF5">
    <property type="entry name" value="DNAA REGULATORY INACTIVATOR HDA"/>
    <property type="match status" value="1"/>
</dbReference>
<dbReference type="STRING" id="871652.SAMN04515673_10941"/>
<gene>
    <name evidence="1" type="ORF">SAMN04515673_10941</name>
</gene>
<reference evidence="1 2" key="1">
    <citation type="submission" date="2016-10" db="EMBL/GenBank/DDBJ databases">
        <authorList>
            <person name="de Groot N.N."/>
        </authorList>
    </citation>
    <scope>NUCLEOTIDE SEQUENCE [LARGE SCALE GENOMIC DNA]</scope>
    <source>
        <strain evidence="2">KMM 9023,NRIC 0796,JCM 17311,KCTC 23692</strain>
    </source>
</reference>
<keyword evidence="2" id="KW-1185">Reference proteome</keyword>
<dbReference type="SUPFAM" id="SSF52540">
    <property type="entry name" value="P-loop containing nucleoside triphosphate hydrolases"/>
    <property type="match status" value="1"/>
</dbReference>
<dbReference type="GO" id="GO:0005886">
    <property type="term" value="C:plasma membrane"/>
    <property type="evidence" value="ECO:0007669"/>
    <property type="project" value="TreeGrafter"/>
</dbReference>
<dbReference type="EMBL" id="FOYI01000009">
    <property type="protein sequence ID" value="SFR14835.1"/>
    <property type="molecule type" value="Genomic_DNA"/>
</dbReference>
<organism evidence="1 2">
    <name type="scientific">Poseidonocella sedimentorum</name>
    <dbReference type="NCBI Taxonomy" id="871652"/>
    <lineage>
        <taxon>Bacteria</taxon>
        <taxon>Pseudomonadati</taxon>
        <taxon>Pseudomonadota</taxon>
        <taxon>Alphaproteobacteria</taxon>
        <taxon>Rhodobacterales</taxon>
        <taxon>Roseobacteraceae</taxon>
        <taxon>Poseidonocella</taxon>
    </lineage>
</organism>
<name>A0A1I6EAU5_9RHOB</name>
<evidence type="ECO:0000313" key="2">
    <source>
        <dbReference type="Proteomes" id="UP000199302"/>
    </source>
</evidence>
<accession>A0A1I6EAU5</accession>
<evidence type="ECO:0008006" key="3">
    <source>
        <dbReference type="Google" id="ProtNLM"/>
    </source>
</evidence>
<protein>
    <recommendedName>
        <fullName evidence="3">DnaA protein</fullName>
    </recommendedName>
</protein>
<dbReference type="RefSeq" id="WP_092081482.1">
    <property type="nucleotide sequence ID" value="NZ_FOYI01000009.1"/>
</dbReference>
<dbReference type="Gene3D" id="3.40.50.300">
    <property type="entry name" value="P-loop containing nucleotide triphosphate hydrolases"/>
    <property type="match status" value="1"/>
</dbReference>
<dbReference type="InterPro" id="IPR027417">
    <property type="entry name" value="P-loop_NTPase"/>
</dbReference>
<dbReference type="Proteomes" id="UP000199302">
    <property type="component" value="Unassembled WGS sequence"/>
</dbReference>
<dbReference type="GO" id="GO:0003688">
    <property type="term" value="F:DNA replication origin binding"/>
    <property type="evidence" value="ECO:0007669"/>
    <property type="project" value="TreeGrafter"/>
</dbReference>
<sequence length="231" mass="24618">MARQLRFDLATKPALGREDFFVSPANEVAVASIEAWDIWPDLKLVLTGPAGSGKTHLAHVWANLTGARILRASALRSDGLADLARGPVAVEDIPAIAGQPEAETALFHLHNLMRAERQPLLLTARAPAPQWPLTLPDLASRMQATHQVALGAPDDALLAAVLMKLFADRQINPAPGTLDYLLAQIDRSFAAARGAVRALDEAAMDRGRAVNKSLAIALKSEGKLDFPAPPG</sequence>